<dbReference type="Gene3D" id="3.30.420.40">
    <property type="match status" value="1"/>
</dbReference>
<evidence type="ECO:0000256" key="4">
    <source>
        <dbReference type="ARBA" id="ARBA00022840"/>
    </source>
</evidence>
<dbReference type="EMBL" id="SLWQ01000008">
    <property type="protein sequence ID" value="TCO38195.1"/>
    <property type="molecule type" value="Genomic_DNA"/>
</dbReference>
<keyword evidence="2" id="KW-0547">Nucleotide-binding</keyword>
<keyword evidence="3 6" id="KW-0418">Kinase</keyword>
<dbReference type="RefSeq" id="WP_241988102.1">
    <property type="nucleotide sequence ID" value="NZ_JACGXM010000014.1"/>
</dbReference>
<gene>
    <name evidence="6" type="ORF">EV148_10831</name>
</gene>
<dbReference type="InterPro" id="IPR043129">
    <property type="entry name" value="ATPase_NBD"/>
</dbReference>
<dbReference type="InterPro" id="IPR050201">
    <property type="entry name" value="Bacterial_glucokinase"/>
</dbReference>
<keyword evidence="1" id="KW-0808">Transferase</keyword>
<dbReference type="Gene3D" id="3.40.367.20">
    <property type="match status" value="1"/>
</dbReference>
<evidence type="ECO:0000256" key="3">
    <source>
        <dbReference type="ARBA" id="ARBA00022777"/>
    </source>
</evidence>
<dbReference type="GO" id="GO:0004340">
    <property type="term" value="F:glucokinase activity"/>
    <property type="evidence" value="ECO:0007669"/>
    <property type="project" value="InterPro"/>
</dbReference>
<dbReference type="PANTHER" id="PTHR47690">
    <property type="entry name" value="GLUCOKINASE"/>
    <property type="match status" value="1"/>
</dbReference>
<dbReference type="GO" id="GO:0005536">
    <property type="term" value="F:D-glucose binding"/>
    <property type="evidence" value="ECO:0007669"/>
    <property type="project" value="InterPro"/>
</dbReference>
<evidence type="ECO:0000256" key="5">
    <source>
        <dbReference type="RuleBase" id="RU004046"/>
    </source>
</evidence>
<name>A0A4R2I6P4_9GAMM</name>
<comment type="caution">
    <text evidence="6">The sequence shown here is derived from an EMBL/GenBank/DDBJ whole genome shotgun (WGS) entry which is preliminary data.</text>
</comment>
<keyword evidence="7" id="KW-1185">Reference proteome</keyword>
<organism evidence="6 7">
    <name type="scientific">Dokdonella fugitiva</name>
    <dbReference type="NCBI Taxonomy" id="328517"/>
    <lineage>
        <taxon>Bacteria</taxon>
        <taxon>Pseudomonadati</taxon>
        <taxon>Pseudomonadota</taxon>
        <taxon>Gammaproteobacteria</taxon>
        <taxon>Lysobacterales</taxon>
        <taxon>Rhodanobacteraceae</taxon>
        <taxon>Dokdonella</taxon>
    </lineage>
</organism>
<dbReference type="Proteomes" id="UP000294862">
    <property type="component" value="Unassembled WGS sequence"/>
</dbReference>
<reference evidence="6 7" key="1">
    <citation type="journal article" date="2015" name="Stand. Genomic Sci.">
        <title>Genomic Encyclopedia of Bacterial and Archaeal Type Strains, Phase III: the genomes of soil and plant-associated and newly described type strains.</title>
        <authorList>
            <person name="Whitman W.B."/>
            <person name="Woyke T."/>
            <person name="Klenk H.P."/>
            <person name="Zhou Y."/>
            <person name="Lilburn T.G."/>
            <person name="Beck B.J."/>
            <person name="De Vos P."/>
            <person name="Vandamme P."/>
            <person name="Eisen J.A."/>
            <person name="Garrity G."/>
            <person name="Hugenholtz P."/>
            <person name="Kyrpides N.C."/>
        </authorList>
    </citation>
    <scope>NUCLEOTIDE SEQUENCE [LARGE SCALE GENOMIC DNA]</scope>
    <source>
        <strain evidence="6 7">A3</strain>
    </source>
</reference>
<dbReference type="NCBIfam" id="NF009073">
    <property type="entry name" value="PRK12408.1"/>
    <property type="match status" value="1"/>
</dbReference>
<dbReference type="GO" id="GO:0006096">
    <property type="term" value="P:glycolytic process"/>
    <property type="evidence" value="ECO:0007669"/>
    <property type="project" value="InterPro"/>
</dbReference>
<dbReference type="PANTHER" id="PTHR47690:SF1">
    <property type="entry name" value="GLUCOKINASE"/>
    <property type="match status" value="1"/>
</dbReference>
<dbReference type="InterPro" id="IPR003836">
    <property type="entry name" value="Glucokinase"/>
</dbReference>
<evidence type="ECO:0000313" key="7">
    <source>
        <dbReference type="Proteomes" id="UP000294862"/>
    </source>
</evidence>
<accession>A0A4R2I6P4</accession>
<dbReference type="AlphaFoldDB" id="A0A4R2I6P4"/>
<evidence type="ECO:0000313" key="6">
    <source>
        <dbReference type="EMBL" id="TCO38195.1"/>
    </source>
</evidence>
<dbReference type="CDD" id="cd24008">
    <property type="entry name" value="ASKHA_NBD_GLK"/>
    <property type="match status" value="1"/>
</dbReference>
<protein>
    <submittedName>
        <fullName evidence="6">Glucokinase</fullName>
    </submittedName>
</protein>
<sequence>MDENRYRIASRAAGQPLIAADVGGTHARVASIVPVADERGSAFAIGDYCKYACADFPSLAAIVESFRASYVRTPVSSAALAIAGFVVDDAVVNVNLPWPVSISDLRTRLGLDDLAVVNDFKAVAYAVGHVDDASALLLGGPAEHRPGPMLVVGPGTGLGGAVHIAQDGRPVILATEVGQATLAATTELEFDVLRELRKRSPRVLIEHVLSGTGLTNLHAAIRALRGAQPLAQTPAQISAAALAGSDALATETVEVFCGWFGSVLGDLALLYGAEGGIYLAGGVLPQMKELLVRSRFIERFLDKGAMREALARTSIRLVDHAQLGVIGAASWYFDRDDGGRRAAAERIGTKATTD</sequence>
<evidence type="ECO:0000256" key="2">
    <source>
        <dbReference type="ARBA" id="ARBA00022741"/>
    </source>
</evidence>
<comment type="similarity">
    <text evidence="5">Belongs to the bacterial glucokinase family.</text>
</comment>
<dbReference type="SUPFAM" id="SSF53067">
    <property type="entry name" value="Actin-like ATPase domain"/>
    <property type="match status" value="1"/>
</dbReference>
<keyword evidence="4" id="KW-0067">ATP-binding</keyword>
<proteinExistence type="inferred from homology"/>
<evidence type="ECO:0000256" key="1">
    <source>
        <dbReference type="ARBA" id="ARBA00022679"/>
    </source>
</evidence>
<dbReference type="GO" id="GO:0005524">
    <property type="term" value="F:ATP binding"/>
    <property type="evidence" value="ECO:0007669"/>
    <property type="project" value="UniProtKB-KW"/>
</dbReference>
<dbReference type="GO" id="GO:0005829">
    <property type="term" value="C:cytosol"/>
    <property type="evidence" value="ECO:0007669"/>
    <property type="project" value="TreeGrafter"/>
</dbReference>
<dbReference type="Pfam" id="PF02685">
    <property type="entry name" value="Glucokinase"/>
    <property type="match status" value="1"/>
</dbReference>